<evidence type="ECO:0000313" key="3">
    <source>
        <dbReference type="Proteomes" id="UP000799779"/>
    </source>
</evidence>
<dbReference type="Proteomes" id="UP000799779">
    <property type="component" value="Unassembled WGS sequence"/>
</dbReference>
<proteinExistence type="predicted"/>
<dbReference type="CDD" id="cd14688">
    <property type="entry name" value="bZIP_YAP"/>
    <property type="match status" value="1"/>
</dbReference>
<organism evidence="2 3">
    <name type="scientific">Amniculicola lignicola CBS 123094</name>
    <dbReference type="NCBI Taxonomy" id="1392246"/>
    <lineage>
        <taxon>Eukaryota</taxon>
        <taxon>Fungi</taxon>
        <taxon>Dikarya</taxon>
        <taxon>Ascomycota</taxon>
        <taxon>Pezizomycotina</taxon>
        <taxon>Dothideomycetes</taxon>
        <taxon>Pleosporomycetidae</taxon>
        <taxon>Pleosporales</taxon>
        <taxon>Amniculicolaceae</taxon>
        <taxon>Amniculicola</taxon>
    </lineage>
</organism>
<evidence type="ECO:0000256" key="1">
    <source>
        <dbReference type="SAM" id="MobiDB-lite"/>
    </source>
</evidence>
<dbReference type="EMBL" id="ML977571">
    <property type="protein sequence ID" value="KAF2003604.1"/>
    <property type="molecule type" value="Genomic_DNA"/>
</dbReference>
<evidence type="ECO:0000313" key="2">
    <source>
        <dbReference type="EMBL" id="KAF2003604.1"/>
    </source>
</evidence>
<feature type="compositionally biased region" description="Basic and acidic residues" evidence="1">
    <location>
        <begin position="13"/>
        <end position="22"/>
    </location>
</feature>
<sequence>MPRPKGTIPPAVRVRDNQRRARARQKELIEEMRGKIQEYEQQGVQASAELQRAARKVAWENVQLRKLLVGVGVGQEKIEEYLEQCKTHETGAEGLKLGLGPVQRMGNTVAASIENPVDASCLKTGETDQSQYQSLGFGSLDHINIDHLPHHGEPSHEDMAMVQPQGTSQPPEEGAYEQELEPGPRTDQQETSCVIAANIIAGMRWHTDPEETLAALGCNGSRECSVKNTTVFRVMDMS</sequence>
<feature type="compositionally biased region" description="Basic and acidic residues" evidence="1">
    <location>
        <begin position="148"/>
        <end position="159"/>
    </location>
</feature>
<keyword evidence="3" id="KW-1185">Reference proteome</keyword>
<name>A0A6A5WRN6_9PLEO</name>
<reference evidence="2" key="1">
    <citation type="journal article" date="2020" name="Stud. Mycol.">
        <title>101 Dothideomycetes genomes: a test case for predicting lifestyles and emergence of pathogens.</title>
        <authorList>
            <person name="Haridas S."/>
            <person name="Albert R."/>
            <person name="Binder M."/>
            <person name="Bloem J."/>
            <person name="Labutti K."/>
            <person name="Salamov A."/>
            <person name="Andreopoulos B."/>
            <person name="Baker S."/>
            <person name="Barry K."/>
            <person name="Bills G."/>
            <person name="Bluhm B."/>
            <person name="Cannon C."/>
            <person name="Castanera R."/>
            <person name="Culley D."/>
            <person name="Daum C."/>
            <person name="Ezra D."/>
            <person name="Gonzalez J."/>
            <person name="Henrissat B."/>
            <person name="Kuo A."/>
            <person name="Liang C."/>
            <person name="Lipzen A."/>
            <person name="Lutzoni F."/>
            <person name="Magnuson J."/>
            <person name="Mondo S."/>
            <person name="Nolan M."/>
            <person name="Ohm R."/>
            <person name="Pangilinan J."/>
            <person name="Park H.-J."/>
            <person name="Ramirez L."/>
            <person name="Alfaro M."/>
            <person name="Sun H."/>
            <person name="Tritt A."/>
            <person name="Yoshinaga Y."/>
            <person name="Zwiers L.-H."/>
            <person name="Turgeon B."/>
            <person name="Goodwin S."/>
            <person name="Spatafora J."/>
            <person name="Crous P."/>
            <person name="Grigoriev I."/>
        </authorList>
    </citation>
    <scope>NUCLEOTIDE SEQUENCE</scope>
    <source>
        <strain evidence="2">CBS 123094</strain>
    </source>
</reference>
<feature type="region of interest" description="Disordered" evidence="1">
    <location>
        <begin position="148"/>
        <end position="189"/>
    </location>
</feature>
<protein>
    <recommendedName>
        <fullName evidence="4">BZIP domain-containing protein</fullName>
    </recommendedName>
</protein>
<gene>
    <name evidence="2" type="ORF">P154DRAFT_572793</name>
</gene>
<feature type="region of interest" description="Disordered" evidence="1">
    <location>
        <begin position="1"/>
        <end position="22"/>
    </location>
</feature>
<dbReference type="PANTHER" id="PTHR42070">
    <property type="entry name" value="FILAMENT ASSOCIATED PROTEIN, PUTATIVE (AFU_ORTHOLOGUE AFUA_8G06630)-RELATED"/>
    <property type="match status" value="1"/>
</dbReference>
<dbReference type="AlphaFoldDB" id="A0A6A5WRN6"/>
<evidence type="ECO:0008006" key="4">
    <source>
        <dbReference type="Google" id="ProtNLM"/>
    </source>
</evidence>
<dbReference type="OrthoDB" id="4505928at2759"/>
<dbReference type="PANTHER" id="PTHR42070:SF1">
    <property type="entry name" value="FILAMENT ASSOCIATED PROTEIN, PUTATIVE (AFU_ORTHOLOGUE AFUA_8G06630)-RELATED"/>
    <property type="match status" value="1"/>
</dbReference>
<accession>A0A6A5WRN6</accession>